<gene>
    <name evidence="6" type="primary">Hgd_3</name>
    <name evidence="6" type="ORF">MPEAHAMD_6236</name>
</gene>
<dbReference type="Gene3D" id="3.40.50.720">
    <property type="entry name" value="NAD(P)-binding Rossmann-like Domain"/>
    <property type="match status" value="1"/>
</dbReference>
<comment type="caution">
    <text evidence="6">The sequence shown here is derived from an EMBL/GenBank/DDBJ whole genome shotgun (WGS) entry which is preliminary data.</text>
</comment>
<evidence type="ECO:0000256" key="3">
    <source>
        <dbReference type="PIRSR" id="PIRSR000103-1"/>
    </source>
</evidence>
<accession>A0AA37M7I2</accession>
<proteinExistence type="predicted"/>
<reference evidence="6" key="2">
    <citation type="submission" date="2021-08" db="EMBL/GenBank/DDBJ databases">
        <authorList>
            <person name="Tani A."/>
            <person name="Ola A."/>
            <person name="Ogura Y."/>
            <person name="Katsura K."/>
            <person name="Hayashi T."/>
        </authorList>
    </citation>
    <scope>NUCLEOTIDE SEQUENCE</scope>
    <source>
        <strain evidence="6">JCM 32048</strain>
    </source>
</reference>
<dbReference type="InterPro" id="IPR006115">
    <property type="entry name" value="6PGDH_NADP-bd"/>
</dbReference>
<dbReference type="InterPro" id="IPR008927">
    <property type="entry name" value="6-PGluconate_DH-like_C_sf"/>
</dbReference>
<dbReference type="InterPro" id="IPR029154">
    <property type="entry name" value="HIBADH-like_NADP-bd"/>
</dbReference>
<evidence type="ECO:0000256" key="2">
    <source>
        <dbReference type="ARBA" id="ARBA00023027"/>
    </source>
</evidence>
<feature type="domain" description="3-hydroxyisobutyrate dehydrogenase-like NAD-binding" evidence="5">
    <location>
        <begin position="177"/>
        <end position="296"/>
    </location>
</feature>
<evidence type="ECO:0000313" key="6">
    <source>
        <dbReference type="EMBL" id="GJD66040.1"/>
    </source>
</evidence>
<dbReference type="Gene3D" id="1.10.1040.10">
    <property type="entry name" value="N-(1-d-carboxylethyl)-l-norvaline Dehydrogenase, domain 2"/>
    <property type="match status" value="1"/>
</dbReference>
<evidence type="ECO:0000313" key="7">
    <source>
        <dbReference type="Proteomes" id="UP001055286"/>
    </source>
</evidence>
<dbReference type="AlphaFoldDB" id="A0AA37M7I2"/>
<keyword evidence="7" id="KW-1185">Reference proteome</keyword>
<evidence type="ECO:0000259" key="5">
    <source>
        <dbReference type="Pfam" id="PF14833"/>
    </source>
</evidence>
<keyword evidence="1" id="KW-0560">Oxidoreductase</keyword>
<dbReference type="InterPro" id="IPR051265">
    <property type="entry name" value="HIBADH-related_NP60_sf"/>
</dbReference>
<dbReference type="InterPro" id="IPR013328">
    <property type="entry name" value="6PGD_dom2"/>
</dbReference>
<dbReference type="Pfam" id="PF14833">
    <property type="entry name" value="NAD_binding_11"/>
    <property type="match status" value="1"/>
</dbReference>
<reference evidence="6" key="1">
    <citation type="journal article" date="2016" name="Front. Microbiol.">
        <title>Genome Sequence of the Piezophilic, Mesophilic Sulfate-Reducing Bacterium Desulfovibrio indicus J2T.</title>
        <authorList>
            <person name="Cao J."/>
            <person name="Maignien L."/>
            <person name="Shao Z."/>
            <person name="Alain K."/>
            <person name="Jebbar M."/>
        </authorList>
    </citation>
    <scope>NUCLEOTIDE SEQUENCE</scope>
    <source>
        <strain evidence="6">JCM 32048</strain>
    </source>
</reference>
<dbReference type="InterPro" id="IPR036291">
    <property type="entry name" value="NAD(P)-bd_dom_sf"/>
</dbReference>
<dbReference type="Proteomes" id="UP001055286">
    <property type="component" value="Unassembled WGS sequence"/>
</dbReference>
<dbReference type="GO" id="GO:0016491">
    <property type="term" value="F:oxidoreductase activity"/>
    <property type="evidence" value="ECO:0007669"/>
    <property type="project" value="UniProtKB-KW"/>
</dbReference>
<organism evidence="6 7">
    <name type="scientific">Methylobacterium frigidaeris</name>
    <dbReference type="NCBI Taxonomy" id="2038277"/>
    <lineage>
        <taxon>Bacteria</taxon>
        <taxon>Pseudomonadati</taxon>
        <taxon>Pseudomonadota</taxon>
        <taxon>Alphaproteobacteria</taxon>
        <taxon>Hyphomicrobiales</taxon>
        <taxon>Methylobacteriaceae</taxon>
        <taxon>Methylobacterium</taxon>
    </lineage>
</organism>
<dbReference type="PIRSF" id="PIRSF000103">
    <property type="entry name" value="HIBADH"/>
    <property type="match status" value="1"/>
</dbReference>
<dbReference type="PANTHER" id="PTHR43580:SF2">
    <property type="entry name" value="CYTOKINE-LIKE NUCLEAR FACTOR N-PAC"/>
    <property type="match status" value="1"/>
</dbReference>
<dbReference type="GO" id="GO:0050661">
    <property type="term" value="F:NADP binding"/>
    <property type="evidence" value="ECO:0007669"/>
    <property type="project" value="InterPro"/>
</dbReference>
<dbReference type="RefSeq" id="WP_238193304.1">
    <property type="nucleotide sequence ID" value="NZ_BPQJ01000053.1"/>
</dbReference>
<feature type="domain" description="6-phosphogluconate dehydrogenase NADP-binding" evidence="4">
    <location>
        <begin position="15"/>
        <end position="174"/>
    </location>
</feature>
<dbReference type="SUPFAM" id="SSF51735">
    <property type="entry name" value="NAD(P)-binding Rossmann-fold domains"/>
    <property type="match status" value="1"/>
</dbReference>
<dbReference type="SUPFAM" id="SSF48179">
    <property type="entry name" value="6-phosphogluconate dehydrogenase C-terminal domain-like"/>
    <property type="match status" value="1"/>
</dbReference>
<evidence type="ECO:0000259" key="4">
    <source>
        <dbReference type="Pfam" id="PF03446"/>
    </source>
</evidence>
<protein>
    <submittedName>
        <fullName evidence="6">2-(Hydroxymethyl)glutarate dehydrogenase</fullName>
    </submittedName>
</protein>
<name>A0AA37M7I2_9HYPH</name>
<dbReference type="PANTHER" id="PTHR43580">
    <property type="entry name" value="OXIDOREDUCTASE GLYR1-RELATED"/>
    <property type="match status" value="1"/>
</dbReference>
<dbReference type="InterPro" id="IPR015815">
    <property type="entry name" value="HIBADH-related"/>
</dbReference>
<dbReference type="EMBL" id="BPQJ01000053">
    <property type="protein sequence ID" value="GJD66040.1"/>
    <property type="molecule type" value="Genomic_DNA"/>
</dbReference>
<sequence>MTQPATPSVPASGEEIGFIGLGVMGRPMALKLARAGTRLVVWNRSPASAEPLRAAGAAVAGSVEEVFARTRLVICMLVNEAALDAVLRRGTPAFAELVAGRLIVSMGSNAPDYSRGLAAEIAAAGGRYVEAPVSGSRKPAEAGQLVCMVGGEADAIAEVRPLLPAMCRDVVACGPVGNALLMKLAVNLFLTTMLAGLAEAVHFADRQGLDLATLEAAIDSGPMSCDFTRVKLPKFIARDFSVQAATEDAFNSTRLIADAARAAGLASPMLDLAGALYGESIGLGNGRLDMATVLHAIEHRTEQLAAARVRPALAAVG</sequence>
<feature type="active site" evidence="3">
    <location>
        <position position="183"/>
    </location>
</feature>
<dbReference type="Pfam" id="PF03446">
    <property type="entry name" value="NAD_binding_2"/>
    <property type="match status" value="1"/>
</dbReference>
<keyword evidence="2" id="KW-0520">NAD</keyword>
<dbReference type="GO" id="GO:0051287">
    <property type="term" value="F:NAD binding"/>
    <property type="evidence" value="ECO:0007669"/>
    <property type="project" value="InterPro"/>
</dbReference>
<evidence type="ECO:0000256" key="1">
    <source>
        <dbReference type="ARBA" id="ARBA00023002"/>
    </source>
</evidence>